<organism evidence="1 2">
    <name type="scientific">Paramecium pentaurelia</name>
    <dbReference type="NCBI Taxonomy" id="43138"/>
    <lineage>
        <taxon>Eukaryota</taxon>
        <taxon>Sar</taxon>
        <taxon>Alveolata</taxon>
        <taxon>Ciliophora</taxon>
        <taxon>Intramacronucleata</taxon>
        <taxon>Oligohymenophorea</taxon>
        <taxon>Peniculida</taxon>
        <taxon>Parameciidae</taxon>
        <taxon>Paramecium</taxon>
    </lineage>
</organism>
<reference evidence="1" key="1">
    <citation type="submission" date="2021-01" db="EMBL/GenBank/DDBJ databases">
        <authorList>
            <consortium name="Genoscope - CEA"/>
            <person name="William W."/>
        </authorList>
    </citation>
    <scope>NUCLEOTIDE SEQUENCE</scope>
</reference>
<proteinExistence type="predicted"/>
<dbReference type="EMBL" id="CAJJDO010000050">
    <property type="protein sequence ID" value="CAD8169071.1"/>
    <property type="molecule type" value="Genomic_DNA"/>
</dbReference>
<comment type="caution">
    <text evidence="1">The sequence shown here is derived from an EMBL/GenBank/DDBJ whole genome shotgun (WGS) entry which is preliminary data.</text>
</comment>
<evidence type="ECO:0000313" key="1">
    <source>
        <dbReference type="EMBL" id="CAD8169071.1"/>
    </source>
</evidence>
<evidence type="ECO:0000313" key="2">
    <source>
        <dbReference type="Proteomes" id="UP000689195"/>
    </source>
</evidence>
<dbReference type="Proteomes" id="UP000689195">
    <property type="component" value="Unassembled WGS sequence"/>
</dbReference>
<sequence>MEEKVQKQYIDCVKKLQRFIQNYPDRVPGKVQQKLQVLQSSIDNHKQGKAKLLLEEEIQQLINPPIPVKIRMYIDIVNSFIYFEDEVQGRLEMKKKSGWFWNDKIQKLNMMDHKLLISRNDPKKKQKQLKLLDLSLKWQKFLFGSEDLQQAERWFDYLRQCCAFIDDDQLKKIKQQKQFLRQSEDLNQSLNIYPQKHSEIIQSMPQNIIDETAKTHHKTQSQVQTKYMDNTQKQNDQQQQLIKKDQNFLLYLYKMIKKINKM</sequence>
<keyword evidence="2" id="KW-1185">Reference proteome</keyword>
<accession>A0A8S1UWF8</accession>
<gene>
    <name evidence="1" type="ORF">PPENT_87.1.T0500146</name>
</gene>
<name>A0A8S1UWF8_9CILI</name>
<dbReference type="AlphaFoldDB" id="A0A8S1UWF8"/>
<protein>
    <submittedName>
        <fullName evidence="1">Uncharacterized protein</fullName>
    </submittedName>
</protein>